<evidence type="ECO:0000313" key="3">
    <source>
        <dbReference type="Proteomes" id="UP000663879"/>
    </source>
</evidence>
<gene>
    <name evidence="2" type="ORF">OXX778_LOCUS18443</name>
</gene>
<dbReference type="InterPro" id="IPR000157">
    <property type="entry name" value="TIR_dom"/>
</dbReference>
<comment type="caution">
    <text evidence="2">The sequence shown here is derived from an EMBL/GenBank/DDBJ whole genome shotgun (WGS) entry which is preliminary data.</text>
</comment>
<dbReference type="SUPFAM" id="SSF52200">
    <property type="entry name" value="Toll/Interleukin receptor TIR domain"/>
    <property type="match status" value="1"/>
</dbReference>
<dbReference type="Proteomes" id="UP000663879">
    <property type="component" value="Unassembled WGS sequence"/>
</dbReference>
<dbReference type="InterPro" id="IPR035897">
    <property type="entry name" value="Toll_tir_struct_dom_sf"/>
</dbReference>
<dbReference type="Pfam" id="PF13676">
    <property type="entry name" value="TIR_2"/>
    <property type="match status" value="1"/>
</dbReference>
<dbReference type="Gene3D" id="3.40.50.10140">
    <property type="entry name" value="Toll/interleukin-1 receptor homology (TIR) domain"/>
    <property type="match status" value="1"/>
</dbReference>
<evidence type="ECO:0000259" key="1">
    <source>
        <dbReference type="Pfam" id="PF13676"/>
    </source>
</evidence>
<sequence length="178" mass="20860">MISYQWANQNLVRNIFQDLLIKNLSIWFDIWGHMEGCTYDAMATAIESSKVILVFLSNKYQESANCQLEFKYAGPRGKQFIFILVEDNINIEPWIKEHFDDSLKFEIKNLEDENIFENGVSRIQILAQAIRDVGSAQIVDDHDQYEISNEAIMVKEMLEDALDETDRQNNTSRFRHKM</sequence>
<evidence type="ECO:0000313" key="2">
    <source>
        <dbReference type="EMBL" id="CAF1042979.1"/>
    </source>
</evidence>
<dbReference type="PANTHER" id="PTHR46270:SF6">
    <property type="entry name" value="TIR DOMAIN-CONTAINING PROTEIN"/>
    <property type="match status" value="1"/>
</dbReference>
<dbReference type="GO" id="GO:0007165">
    <property type="term" value="P:signal transduction"/>
    <property type="evidence" value="ECO:0007669"/>
    <property type="project" value="InterPro"/>
</dbReference>
<feature type="domain" description="TIR" evidence="1">
    <location>
        <begin position="1"/>
        <end position="89"/>
    </location>
</feature>
<organism evidence="2 3">
    <name type="scientific">Brachionus calyciflorus</name>
    <dbReference type="NCBI Taxonomy" id="104777"/>
    <lineage>
        <taxon>Eukaryota</taxon>
        <taxon>Metazoa</taxon>
        <taxon>Spiralia</taxon>
        <taxon>Gnathifera</taxon>
        <taxon>Rotifera</taxon>
        <taxon>Eurotatoria</taxon>
        <taxon>Monogononta</taxon>
        <taxon>Pseudotrocha</taxon>
        <taxon>Ploima</taxon>
        <taxon>Brachionidae</taxon>
        <taxon>Brachionus</taxon>
    </lineage>
</organism>
<reference evidence="2" key="1">
    <citation type="submission" date="2021-02" db="EMBL/GenBank/DDBJ databases">
        <authorList>
            <person name="Nowell W R."/>
        </authorList>
    </citation>
    <scope>NUCLEOTIDE SEQUENCE</scope>
    <source>
        <strain evidence="2">Ploen Becks lab</strain>
    </source>
</reference>
<keyword evidence="3" id="KW-1185">Reference proteome</keyword>
<accession>A0A814JWP1</accession>
<protein>
    <recommendedName>
        <fullName evidence="1">TIR domain-containing protein</fullName>
    </recommendedName>
</protein>
<dbReference type="EMBL" id="CAJNOC010005118">
    <property type="protein sequence ID" value="CAF1042979.1"/>
    <property type="molecule type" value="Genomic_DNA"/>
</dbReference>
<name>A0A814JWP1_9BILA</name>
<dbReference type="AlphaFoldDB" id="A0A814JWP1"/>
<dbReference type="OrthoDB" id="2148946at2759"/>
<proteinExistence type="predicted"/>
<dbReference type="PANTHER" id="PTHR46270">
    <property type="entry name" value="ARMADILLO-TYPE FOLD-RELATED"/>
    <property type="match status" value="1"/>
</dbReference>